<reference evidence="2 3" key="1">
    <citation type="submission" date="2015-07" db="EMBL/GenBank/DDBJ databases">
        <title>Genome sequencing of Kibdelosporangium phytohabitans.</title>
        <authorList>
            <person name="Qin S."/>
            <person name="Xing K."/>
        </authorList>
    </citation>
    <scope>NUCLEOTIDE SEQUENCE [LARGE SCALE GENOMIC DNA]</scope>
    <source>
        <strain evidence="2 3">KLBMP1111</strain>
    </source>
</reference>
<dbReference type="EMBL" id="CP012752">
    <property type="protein sequence ID" value="ALG10648.1"/>
    <property type="molecule type" value="Genomic_DNA"/>
</dbReference>
<dbReference type="OrthoDB" id="3387554at2"/>
<sequence>MTDEDFLAPLLTRALTDLHDVEPDERALRKARADLMEAVARAAPVRRRRHWGRWVAAAAVLVVLVPGGLVASTFTQAPRYASAADVLIKAADEIKNVDFVLAPGQYLYSRGHGWHLVELGSARRTYLYIDERTVELWIPADPRQEWMGRYPGNGQRTWIHGTEAEARADGLLDGDFDNAAGPEVRAPCGDWGAAQAGRKPCEGLGGWTGPQPPEFYEKLPTDPRQLYDLLRKETAGRGQHPDVQMLVQSLYVIGAPQVPARIRGTFYRALALMPSLRITEQSSTLDGEVGVAIGVDGGVARMEVIVDPETGRYIGQRQWTDGRLHTTDSVSVGVVDGMGMRLS</sequence>
<keyword evidence="1" id="KW-0812">Transmembrane</keyword>
<protein>
    <submittedName>
        <fullName evidence="2">Uncharacterized protein</fullName>
    </submittedName>
</protein>
<evidence type="ECO:0000313" key="2">
    <source>
        <dbReference type="EMBL" id="ALG10648.1"/>
    </source>
</evidence>
<organism evidence="2 3">
    <name type="scientific">Kibdelosporangium phytohabitans</name>
    <dbReference type="NCBI Taxonomy" id="860235"/>
    <lineage>
        <taxon>Bacteria</taxon>
        <taxon>Bacillati</taxon>
        <taxon>Actinomycetota</taxon>
        <taxon>Actinomycetes</taxon>
        <taxon>Pseudonocardiales</taxon>
        <taxon>Pseudonocardiaceae</taxon>
        <taxon>Kibdelosporangium</taxon>
    </lineage>
</organism>
<gene>
    <name evidence="2" type="ORF">AOZ06_30470</name>
</gene>
<feature type="transmembrane region" description="Helical" evidence="1">
    <location>
        <begin position="54"/>
        <end position="74"/>
    </location>
</feature>
<dbReference type="AlphaFoldDB" id="A0A0N9I6V9"/>
<dbReference type="STRING" id="860235.AOZ06_30470"/>
<name>A0A0N9I6V9_9PSEU</name>
<evidence type="ECO:0000313" key="3">
    <source>
        <dbReference type="Proteomes" id="UP000063699"/>
    </source>
</evidence>
<evidence type="ECO:0000256" key="1">
    <source>
        <dbReference type="SAM" id="Phobius"/>
    </source>
</evidence>
<proteinExistence type="predicted"/>
<keyword evidence="1" id="KW-1133">Transmembrane helix</keyword>
<dbReference type="RefSeq" id="WP_054292551.1">
    <property type="nucleotide sequence ID" value="NZ_CP012752.1"/>
</dbReference>
<keyword evidence="3" id="KW-1185">Reference proteome</keyword>
<dbReference type="InterPro" id="IPR047789">
    <property type="entry name" value="CU044_5270-like"/>
</dbReference>
<dbReference type="Proteomes" id="UP000063699">
    <property type="component" value="Chromosome"/>
</dbReference>
<dbReference type="NCBIfam" id="NF038083">
    <property type="entry name" value="CU044_5270_fam"/>
    <property type="match status" value="1"/>
</dbReference>
<keyword evidence="1" id="KW-0472">Membrane</keyword>
<accession>A0A0N9I6V9</accession>
<dbReference type="KEGG" id="kphy:AOZ06_30470"/>